<dbReference type="InterPro" id="IPR050264">
    <property type="entry name" value="Bact_CCA-adding_enz_type3_sf"/>
</dbReference>
<keyword evidence="12" id="KW-1185">Reference proteome</keyword>
<organism evidence="11 12">
    <name type="scientific">Phenylobacterium terrae</name>
    <dbReference type="NCBI Taxonomy" id="2665495"/>
    <lineage>
        <taxon>Bacteria</taxon>
        <taxon>Pseudomonadati</taxon>
        <taxon>Pseudomonadota</taxon>
        <taxon>Alphaproteobacteria</taxon>
        <taxon>Caulobacterales</taxon>
        <taxon>Caulobacteraceae</taxon>
        <taxon>Phenylobacterium</taxon>
    </lineage>
</organism>
<keyword evidence="5" id="KW-0479">Metal-binding</keyword>
<evidence type="ECO:0000313" key="11">
    <source>
        <dbReference type="EMBL" id="MFD1784100.1"/>
    </source>
</evidence>
<dbReference type="Pfam" id="PF01743">
    <property type="entry name" value="PolyA_pol"/>
    <property type="match status" value="1"/>
</dbReference>
<dbReference type="InterPro" id="IPR032828">
    <property type="entry name" value="PolyA_RNA-bd"/>
</dbReference>
<dbReference type="Proteomes" id="UP001597237">
    <property type="component" value="Unassembled WGS sequence"/>
</dbReference>
<evidence type="ECO:0000256" key="4">
    <source>
        <dbReference type="ARBA" id="ARBA00022695"/>
    </source>
</evidence>
<name>A0ABW4N612_9CAUL</name>
<keyword evidence="2 8" id="KW-0808">Transferase</keyword>
<evidence type="ECO:0000256" key="1">
    <source>
        <dbReference type="ARBA" id="ARBA00001946"/>
    </source>
</evidence>
<comment type="caution">
    <text evidence="11">The sequence shown here is derived from an EMBL/GenBank/DDBJ whole genome shotgun (WGS) entry which is preliminary data.</text>
</comment>
<keyword evidence="6" id="KW-0547">Nucleotide-binding</keyword>
<evidence type="ECO:0000259" key="10">
    <source>
        <dbReference type="Pfam" id="PF12627"/>
    </source>
</evidence>
<feature type="domain" description="tRNA nucleotidyltransferase/poly(A) polymerase RNA and SrmB- binding" evidence="10">
    <location>
        <begin position="191"/>
        <end position="242"/>
    </location>
</feature>
<dbReference type="Pfam" id="PF12627">
    <property type="entry name" value="PolyA_pol_RNAbd"/>
    <property type="match status" value="1"/>
</dbReference>
<evidence type="ECO:0000313" key="12">
    <source>
        <dbReference type="Proteomes" id="UP001597237"/>
    </source>
</evidence>
<evidence type="ECO:0000256" key="3">
    <source>
        <dbReference type="ARBA" id="ARBA00022694"/>
    </source>
</evidence>
<evidence type="ECO:0000256" key="6">
    <source>
        <dbReference type="ARBA" id="ARBA00022741"/>
    </source>
</evidence>
<comment type="similarity">
    <text evidence="8">Belongs to the tRNA nucleotidyltransferase/poly(A) polymerase family.</text>
</comment>
<dbReference type="SUPFAM" id="SSF81891">
    <property type="entry name" value="Poly A polymerase C-terminal region-like"/>
    <property type="match status" value="1"/>
</dbReference>
<dbReference type="SUPFAM" id="SSF81301">
    <property type="entry name" value="Nucleotidyltransferase"/>
    <property type="match status" value="1"/>
</dbReference>
<keyword evidence="3" id="KW-0819">tRNA processing</keyword>
<reference evidence="12" key="1">
    <citation type="journal article" date="2019" name="Int. J. Syst. Evol. Microbiol.">
        <title>The Global Catalogue of Microorganisms (GCM) 10K type strain sequencing project: providing services to taxonomists for standard genome sequencing and annotation.</title>
        <authorList>
            <consortium name="The Broad Institute Genomics Platform"/>
            <consortium name="The Broad Institute Genome Sequencing Center for Infectious Disease"/>
            <person name="Wu L."/>
            <person name="Ma J."/>
        </authorList>
    </citation>
    <scope>NUCLEOTIDE SEQUENCE [LARGE SCALE GENOMIC DNA]</scope>
    <source>
        <strain evidence="12">DFY28</strain>
    </source>
</reference>
<keyword evidence="7" id="KW-0460">Magnesium</keyword>
<evidence type="ECO:0000256" key="5">
    <source>
        <dbReference type="ARBA" id="ARBA00022723"/>
    </source>
</evidence>
<dbReference type="Gene3D" id="3.30.460.10">
    <property type="entry name" value="Beta Polymerase, domain 2"/>
    <property type="match status" value="1"/>
</dbReference>
<gene>
    <name evidence="11" type="ORF">ACFSC0_11895</name>
</gene>
<dbReference type="EMBL" id="JBHUEY010000001">
    <property type="protein sequence ID" value="MFD1784100.1"/>
    <property type="molecule type" value="Genomic_DNA"/>
</dbReference>
<dbReference type="RefSeq" id="WP_377283946.1">
    <property type="nucleotide sequence ID" value="NZ_JBHRSI010000009.1"/>
</dbReference>
<evidence type="ECO:0000259" key="9">
    <source>
        <dbReference type="Pfam" id="PF01743"/>
    </source>
</evidence>
<dbReference type="PANTHER" id="PTHR46173:SF1">
    <property type="entry name" value="CCA TRNA NUCLEOTIDYLTRANSFERASE 1, MITOCHONDRIAL"/>
    <property type="match status" value="1"/>
</dbReference>
<dbReference type="InterPro" id="IPR043519">
    <property type="entry name" value="NT_sf"/>
</dbReference>
<dbReference type="Gene3D" id="1.10.3090.10">
    <property type="entry name" value="cca-adding enzyme, domain 2"/>
    <property type="match status" value="1"/>
</dbReference>
<evidence type="ECO:0000256" key="8">
    <source>
        <dbReference type="RuleBase" id="RU003953"/>
    </source>
</evidence>
<feature type="domain" description="Poly A polymerase head" evidence="9">
    <location>
        <begin position="32"/>
        <end position="154"/>
    </location>
</feature>
<comment type="cofactor">
    <cofactor evidence="1">
        <name>Mg(2+)</name>
        <dbReference type="ChEBI" id="CHEBI:18420"/>
    </cofactor>
</comment>
<protein>
    <submittedName>
        <fullName evidence="11">CCA tRNA nucleotidyltransferase</fullName>
    </submittedName>
</protein>
<dbReference type="PANTHER" id="PTHR46173">
    <property type="entry name" value="CCA TRNA NUCLEOTIDYLTRANSFERASE 1, MITOCHONDRIAL"/>
    <property type="match status" value="1"/>
</dbReference>
<proteinExistence type="inferred from homology"/>
<dbReference type="CDD" id="cd05398">
    <property type="entry name" value="NT_ClassII-CCAase"/>
    <property type="match status" value="1"/>
</dbReference>
<sequence>MSARIGPAPWMTAKETVAVLDALEAKGGPDCARFVGGCVRDAVLGRPVSDIDIATPLTPDQVTEALKAAGIRAVPTGIEHGTVTAVSGGKPFEITTLRRDVSTDGRRAVVAFTTDWMEDAERRDFTLNALYAGRDGEVFDSSGRGVEDARAGRIVFMGEPARRILEDHLRILRFFRFFAWFGRGEPDAPALAACAEHKDAIANLAAERISAELLKLLAADDPRLAVRLMAQTGVLAVALPEAVALGRFEGLVEIESEQLFETDAVLRLAAMMPDDPAIAPVLAERLRLSNEHRDRIAAALGREPTIKSWMSARETRRAVYALGHQAFRDRVKLAWATASSTATAPQWRGLIALGEGWSAPAFPLNGDEVVRAGVPRGPMVGQVLKEVEAWWIDHDFIDDKLAAIEKLKAVAQGMVY</sequence>
<evidence type="ECO:0000256" key="7">
    <source>
        <dbReference type="ARBA" id="ARBA00022842"/>
    </source>
</evidence>
<evidence type="ECO:0000256" key="2">
    <source>
        <dbReference type="ARBA" id="ARBA00022679"/>
    </source>
</evidence>
<keyword evidence="4" id="KW-0548">Nucleotidyltransferase</keyword>
<keyword evidence="8" id="KW-0694">RNA-binding</keyword>
<dbReference type="InterPro" id="IPR002646">
    <property type="entry name" value="PolA_pol_head_dom"/>
</dbReference>
<accession>A0ABW4N612</accession>